<protein>
    <submittedName>
        <fullName evidence="4">Anti-sigma regulatory factor</fullName>
    </submittedName>
</protein>
<dbReference type="InterPro" id="IPR003594">
    <property type="entry name" value="HATPase_dom"/>
</dbReference>
<dbReference type="Gene3D" id="3.30.565.10">
    <property type="entry name" value="Histidine kinase-like ATPase, C-terminal domain"/>
    <property type="match status" value="1"/>
</dbReference>
<organism evidence="4 5">
    <name type="scientific">Dactylosporangium siamense</name>
    <dbReference type="NCBI Taxonomy" id="685454"/>
    <lineage>
        <taxon>Bacteria</taxon>
        <taxon>Bacillati</taxon>
        <taxon>Actinomycetota</taxon>
        <taxon>Actinomycetes</taxon>
        <taxon>Micromonosporales</taxon>
        <taxon>Micromonosporaceae</taxon>
        <taxon>Dactylosporangium</taxon>
    </lineage>
</organism>
<evidence type="ECO:0000313" key="5">
    <source>
        <dbReference type="Proteomes" id="UP000660611"/>
    </source>
</evidence>
<feature type="domain" description="MEDS" evidence="3">
    <location>
        <begin position="6"/>
        <end position="150"/>
    </location>
</feature>
<dbReference type="NCBIfam" id="NF041045">
    <property type="entry name" value="RsbA_anti_sig"/>
    <property type="match status" value="1"/>
</dbReference>
<evidence type="ECO:0000256" key="1">
    <source>
        <dbReference type="ARBA" id="ARBA00022527"/>
    </source>
</evidence>
<dbReference type="RefSeq" id="WP_203847449.1">
    <property type="nucleotide sequence ID" value="NZ_BAAAVW010000011.1"/>
</dbReference>
<dbReference type="InterPro" id="IPR047718">
    <property type="entry name" value="RsbA-like_anti_sig"/>
</dbReference>
<dbReference type="Proteomes" id="UP000660611">
    <property type="component" value="Unassembled WGS sequence"/>
</dbReference>
<comment type="caution">
    <text evidence="4">The sequence shown here is derived from an EMBL/GenBank/DDBJ whole genome shotgun (WGS) entry which is preliminary data.</text>
</comment>
<dbReference type="Pfam" id="PF13581">
    <property type="entry name" value="HATPase_c_2"/>
    <property type="match status" value="1"/>
</dbReference>
<evidence type="ECO:0000259" key="2">
    <source>
        <dbReference type="Pfam" id="PF13581"/>
    </source>
</evidence>
<dbReference type="SUPFAM" id="SSF55874">
    <property type="entry name" value="ATPase domain of HSP90 chaperone/DNA topoisomerase II/histidine kinase"/>
    <property type="match status" value="1"/>
</dbReference>
<name>A0A919PIU6_9ACTN</name>
<keyword evidence="5" id="KW-1185">Reference proteome</keyword>
<evidence type="ECO:0000313" key="4">
    <source>
        <dbReference type="EMBL" id="GIG45645.1"/>
    </source>
</evidence>
<dbReference type="AlphaFoldDB" id="A0A919PIU6"/>
<dbReference type="EMBL" id="BONQ01000055">
    <property type="protein sequence ID" value="GIG45645.1"/>
    <property type="molecule type" value="Genomic_DNA"/>
</dbReference>
<dbReference type="GO" id="GO:0004674">
    <property type="term" value="F:protein serine/threonine kinase activity"/>
    <property type="evidence" value="ECO:0007669"/>
    <property type="project" value="UniProtKB-KW"/>
</dbReference>
<sequence>MQDQLTHDAFFYGTDARFTDVLVPFVRDGLQRDDAVMAAVTHNNAGLLRDALGQAATAVQFIDRDEWYQRPARTIAGWGRLLADATSRGHEAVRIIGEVGFGPPARHTTWTRYESVVNAVFADAPAWIVCPYDTRVLPGAVLADARRTHPTLTAAEPGGNTAYRPPAEFLDAVPEPMPPVDGPPALVATLGDSVADARWLVGRVAAEHGWPDAGRLDELLLVTSEIVANAVLHGGTRRELRVWAADPALVCEIADDGPGPADPLVGYRPPAELLIGGRGLWIARQLSEALAVSHDDGWTRVRYALRRP</sequence>
<proteinExistence type="predicted"/>
<dbReference type="CDD" id="cd16936">
    <property type="entry name" value="HATPase_RsbW-like"/>
    <property type="match status" value="1"/>
</dbReference>
<keyword evidence="1" id="KW-0418">Kinase</keyword>
<dbReference type="PANTHER" id="PTHR35526">
    <property type="entry name" value="ANTI-SIGMA-F FACTOR RSBW-RELATED"/>
    <property type="match status" value="1"/>
</dbReference>
<dbReference type="PANTHER" id="PTHR35526:SF3">
    <property type="entry name" value="ANTI-SIGMA-F FACTOR RSBW"/>
    <property type="match status" value="1"/>
</dbReference>
<feature type="domain" description="Histidine kinase/HSP90-like ATPase" evidence="2">
    <location>
        <begin position="192"/>
        <end position="302"/>
    </location>
</feature>
<dbReference type="InterPro" id="IPR050267">
    <property type="entry name" value="Anti-sigma-factor_SerPK"/>
</dbReference>
<reference evidence="4" key="1">
    <citation type="submission" date="2021-01" db="EMBL/GenBank/DDBJ databases">
        <title>Whole genome shotgun sequence of Dactylosporangium siamense NBRC 106093.</title>
        <authorList>
            <person name="Komaki H."/>
            <person name="Tamura T."/>
        </authorList>
    </citation>
    <scope>NUCLEOTIDE SEQUENCE</scope>
    <source>
        <strain evidence="4">NBRC 106093</strain>
    </source>
</reference>
<keyword evidence="1" id="KW-0808">Transferase</keyword>
<dbReference type="Pfam" id="PF14417">
    <property type="entry name" value="MEDS"/>
    <property type="match status" value="1"/>
</dbReference>
<dbReference type="InterPro" id="IPR025847">
    <property type="entry name" value="MEDS_domain"/>
</dbReference>
<gene>
    <name evidence="4" type="ORF">Dsi01nite_036860</name>
</gene>
<evidence type="ECO:0000259" key="3">
    <source>
        <dbReference type="Pfam" id="PF14417"/>
    </source>
</evidence>
<accession>A0A919PIU6</accession>
<dbReference type="InterPro" id="IPR036890">
    <property type="entry name" value="HATPase_C_sf"/>
</dbReference>
<keyword evidence="1" id="KW-0723">Serine/threonine-protein kinase</keyword>